<dbReference type="EMBL" id="RKHK01000001">
    <property type="protein sequence ID" value="ROR73385.1"/>
    <property type="molecule type" value="Genomic_DNA"/>
</dbReference>
<dbReference type="PROSITE" id="PS50977">
    <property type="entry name" value="HTH_TETR_2"/>
    <property type="match status" value="1"/>
</dbReference>
<evidence type="ECO:0000256" key="1">
    <source>
        <dbReference type="ARBA" id="ARBA00023125"/>
    </source>
</evidence>
<dbReference type="OrthoDB" id="7252896at2"/>
<keyword evidence="6" id="KW-1185">Reference proteome</keyword>
<keyword evidence="1 2" id="KW-0238">DNA-binding</keyword>
<evidence type="ECO:0000259" key="4">
    <source>
        <dbReference type="PROSITE" id="PS50977"/>
    </source>
</evidence>
<feature type="domain" description="HTH tetR-type" evidence="4">
    <location>
        <begin position="31"/>
        <end position="91"/>
    </location>
</feature>
<comment type="caution">
    <text evidence="5">The sequence shown here is derived from an EMBL/GenBank/DDBJ whole genome shotgun (WGS) entry which is preliminary data.</text>
</comment>
<evidence type="ECO:0000313" key="5">
    <source>
        <dbReference type="EMBL" id="ROR73385.1"/>
    </source>
</evidence>
<organism evidence="5 6">
    <name type="scientific">Bogoriella caseilytica</name>
    <dbReference type="NCBI Taxonomy" id="56055"/>
    <lineage>
        <taxon>Bacteria</taxon>
        <taxon>Bacillati</taxon>
        <taxon>Actinomycetota</taxon>
        <taxon>Actinomycetes</taxon>
        <taxon>Micrococcales</taxon>
        <taxon>Bogoriellaceae</taxon>
        <taxon>Bogoriella</taxon>
    </lineage>
</organism>
<accession>A0A3N2BDS2</accession>
<dbReference type="InterPro" id="IPR001647">
    <property type="entry name" value="HTH_TetR"/>
</dbReference>
<reference evidence="5 6" key="1">
    <citation type="submission" date="2018-11" db="EMBL/GenBank/DDBJ databases">
        <title>Sequencing the genomes of 1000 actinobacteria strains.</title>
        <authorList>
            <person name="Klenk H.-P."/>
        </authorList>
    </citation>
    <scope>NUCLEOTIDE SEQUENCE [LARGE SCALE GENOMIC DNA]</scope>
    <source>
        <strain evidence="5 6">DSM 11294</strain>
    </source>
</reference>
<dbReference type="RefSeq" id="WP_123303810.1">
    <property type="nucleotide sequence ID" value="NZ_RKHK01000001.1"/>
</dbReference>
<gene>
    <name evidence="5" type="ORF">EDD31_1762</name>
</gene>
<dbReference type="Pfam" id="PF00440">
    <property type="entry name" value="TetR_N"/>
    <property type="match status" value="1"/>
</dbReference>
<name>A0A3N2BDS2_9MICO</name>
<dbReference type="GO" id="GO:0003700">
    <property type="term" value="F:DNA-binding transcription factor activity"/>
    <property type="evidence" value="ECO:0007669"/>
    <property type="project" value="TreeGrafter"/>
</dbReference>
<dbReference type="PANTHER" id="PTHR30055">
    <property type="entry name" value="HTH-TYPE TRANSCRIPTIONAL REGULATOR RUTR"/>
    <property type="match status" value="1"/>
</dbReference>
<protein>
    <submittedName>
        <fullName evidence="5">TetR family transcriptional regulator</fullName>
    </submittedName>
</protein>
<feature type="DNA-binding region" description="H-T-H motif" evidence="2">
    <location>
        <begin position="54"/>
        <end position="73"/>
    </location>
</feature>
<dbReference type="InterPro" id="IPR009057">
    <property type="entry name" value="Homeodomain-like_sf"/>
</dbReference>
<dbReference type="PANTHER" id="PTHR30055:SF241">
    <property type="entry name" value="TRANSCRIPTIONAL REGULATORY PROTEIN"/>
    <property type="match status" value="1"/>
</dbReference>
<evidence type="ECO:0000256" key="2">
    <source>
        <dbReference type="PROSITE-ProRule" id="PRU00335"/>
    </source>
</evidence>
<evidence type="ECO:0000313" key="6">
    <source>
        <dbReference type="Proteomes" id="UP000280668"/>
    </source>
</evidence>
<dbReference type="SUPFAM" id="SSF46689">
    <property type="entry name" value="Homeodomain-like"/>
    <property type="match status" value="1"/>
</dbReference>
<evidence type="ECO:0000256" key="3">
    <source>
        <dbReference type="SAM" id="MobiDB-lite"/>
    </source>
</evidence>
<sequence length="224" mass="24462">MRDTTAVPAEPGTGRPDLGSAAIRPVSARRERTRERLLDAAFTVFSRHGVPGASIEAICEAAGFTRGAFYSNFSTKEELYLAVIERDVRRRLAHLEQAVADLGDDAVSGDRVNPHAVEAILQAVTPEGPDERAWHLVMMEFELLAMRDADVAAAYLAQKEQIGTELAGVLERVLGRLGMRFAIDQDEAVQVLEQVYLAEARHEMLSGTPSSAMPQLAQLILRPA</sequence>
<proteinExistence type="predicted"/>
<dbReference type="InterPro" id="IPR050109">
    <property type="entry name" value="HTH-type_TetR-like_transc_reg"/>
</dbReference>
<dbReference type="AlphaFoldDB" id="A0A3N2BDS2"/>
<dbReference type="Gene3D" id="1.10.357.10">
    <property type="entry name" value="Tetracycline Repressor, domain 2"/>
    <property type="match status" value="1"/>
</dbReference>
<dbReference type="GO" id="GO:0000976">
    <property type="term" value="F:transcription cis-regulatory region binding"/>
    <property type="evidence" value="ECO:0007669"/>
    <property type="project" value="TreeGrafter"/>
</dbReference>
<dbReference type="Proteomes" id="UP000280668">
    <property type="component" value="Unassembled WGS sequence"/>
</dbReference>
<dbReference type="PRINTS" id="PR00455">
    <property type="entry name" value="HTHTETR"/>
</dbReference>
<feature type="region of interest" description="Disordered" evidence="3">
    <location>
        <begin position="1"/>
        <end position="21"/>
    </location>
</feature>